<reference evidence="16" key="1">
    <citation type="submission" date="2017-06" db="EMBL/GenBank/DDBJ databases">
        <title>Capnocytophaga spp. assemblies.</title>
        <authorList>
            <person name="Gulvik C.A."/>
        </authorList>
    </citation>
    <scope>NUCLEOTIDE SEQUENCE [LARGE SCALE GENOMIC DNA]</scope>
    <source>
        <strain evidence="16">H3936</strain>
    </source>
</reference>
<evidence type="ECO:0000256" key="1">
    <source>
        <dbReference type="ARBA" id="ARBA00004571"/>
    </source>
</evidence>
<dbReference type="SUPFAM" id="SSF49464">
    <property type="entry name" value="Carboxypeptidase regulatory domain-like"/>
    <property type="match status" value="1"/>
</dbReference>
<dbReference type="PROSITE" id="PS52016">
    <property type="entry name" value="TONB_DEPENDENT_REC_3"/>
    <property type="match status" value="1"/>
</dbReference>
<dbReference type="Pfam" id="PF13715">
    <property type="entry name" value="CarbopepD_reg_2"/>
    <property type="match status" value="1"/>
</dbReference>
<sequence>MINICLETNSKRITMRLKLTWMVMLFFTALQLSFAQEKTVKGTVKDASGVELPGVAVQIKGEQRGTETDFDGKYSLQVAPGKILVFSYLGMKNVEKTVGNSNTINVVMEEDTHQLGEVVVTGAMGISRSEKSLGYAVSKIGGEDIVKTKDPNLVNSLAGKAAGINITQQSGSVGGSSKIVIRGASSLSGDNQPLFVVDGMPINNTYLSNGIQGAVDYGNAAADINSLDVESMDILKGAAATALYGARAKNGAIIITTKRGKQGKMNLVYNTSIRMDRVAKLPDYQNEYSQGLDGRYSVTSFNGWGEKINGQTVKNFLGQDVTLQAYPDNVKNFFNTGTTQIHSFDLNGGDEKSDYRFGYTLTLQNGVMPFSSYKKNDLTFNVGRKLNQWLDSRITGTYTRGLRNGLSAQGSNDPNVIIGSILGMPRTTDIDFLRKNVYNEQGKPNSWDGAGKTNIPYYVLENNKIGSDNERFLGSVSFQAKPLSWLTIKNQSGIDTSIEERNTLWSVGTIGEIKGKFSDQVYRTRILNNDLIAMGNFKLGNKFGLNTILGYNVFQREYSRKGNTASELIVHDLLTYANAKANVPTNYYSIKRIHGVYGEISADYDDTFFLTLTGRNDWSSTLPVEHNSYFYPSVSFSYVFTKNLHLNWLNFGKVRLNWANVGSDEDPYLLEYEYAAQSTWFSQYGAGGEFPHKGVSAFSIPRTLPNKNLKPQNQVSYEAGLDLRLFNNRVNIDATVYRIDTDDQIISIDVPLSTGFFAKKINAGKVRNEGFEIQLGIIPIKTQDFEWNTTFNFSQNKNTIIELDGNLKEYSVTSGWSGLQIKAAPGEPLSIFGTAWKRNDNGEIIINEKTGLREVETGKNLGNIDPDFRLGINNSFRIKDFTLSAVIDWKQGGKMFSGTAASLRSTGLVQETLAHRGETFVDTGVNPVAGGGYKPNATPVKNMQTYWGHISSTSNTEGNVYDASYMKLREVSLVWNMPKKYLPENSFIKGVMVGIEGRNLWNIIDNVPHVDPELNFFGPGTTGGGVEFNSIPLTRTFGVSCKVNF</sequence>
<keyword evidence="4" id="KW-0410">Iron transport</keyword>
<dbReference type="AlphaFoldDB" id="A0AAC9Z441"/>
<dbReference type="GO" id="GO:0009279">
    <property type="term" value="C:cell outer membrane"/>
    <property type="evidence" value="ECO:0007669"/>
    <property type="project" value="UniProtKB-SubCell"/>
</dbReference>
<comment type="similarity">
    <text evidence="11 12">Belongs to the TonB-dependent receptor family.</text>
</comment>
<evidence type="ECO:0000256" key="6">
    <source>
        <dbReference type="ARBA" id="ARBA00023004"/>
    </source>
</evidence>
<dbReference type="InterPro" id="IPR023996">
    <property type="entry name" value="TonB-dep_OMP_SusC/RagA"/>
</dbReference>
<dbReference type="PANTHER" id="PTHR32552">
    <property type="entry name" value="FERRICHROME IRON RECEPTOR-RELATED"/>
    <property type="match status" value="1"/>
</dbReference>
<name>A0AAC9Z441_9FLAO</name>
<dbReference type="InterPro" id="IPR008969">
    <property type="entry name" value="CarboxyPept-like_regulatory"/>
</dbReference>
<dbReference type="NCBIfam" id="TIGR04056">
    <property type="entry name" value="OMP_RagA_SusC"/>
    <property type="match status" value="1"/>
</dbReference>
<proteinExistence type="inferred from homology"/>
<evidence type="ECO:0000256" key="12">
    <source>
        <dbReference type="RuleBase" id="RU003357"/>
    </source>
</evidence>
<dbReference type="InterPro" id="IPR000531">
    <property type="entry name" value="Beta-barrel_TonB"/>
</dbReference>
<evidence type="ECO:0000256" key="4">
    <source>
        <dbReference type="ARBA" id="ARBA00022496"/>
    </source>
</evidence>
<evidence type="ECO:0000313" key="15">
    <source>
        <dbReference type="EMBL" id="ATA94121.1"/>
    </source>
</evidence>
<dbReference type="Pfam" id="PF00593">
    <property type="entry name" value="TonB_dep_Rec_b-barrel"/>
    <property type="match status" value="1"/>
</dbReference>
<dbReference type="Proteomes" id="UP000243753">
    <property type="component" value="Chromosome"/>
</dbReference>
<dbReference type="Gene3D" id="2.170.130.10">
    <property type="entry name" value="TonB-dependent receptor, plug domain"/>
    <property type="match status" value="1"/>
</dbReference>
<comment type="subcellular location">
    <subcellularLocation>
        <location evidence="1 11">Cell outer membrane</location>
        <topology evidence="1 11">Multi-pass membrane protein</topology>
    </subcellularLocation>
</comment>
<dbReference type="Gene3D" id="2.60.40.1120">
    <property type="entry name" value="Carboxypeptidase-like, regulatory domain"/>
    <property type="match status" value="1"/>
</dbReference>
<accession>A0AAC9Z441</accession>
<evidence type="ECO:0000259" key="13">
    <source>
        <dbReference type="Pfam" id="PF00593"/>
    </source>
</evidence>
<dbReference type="SUPFAM" id="SSF56935">
    <property type="entry name" value="Porins"/>
    <property type="match status" value="1"/>
</dbReference>
<dbReference type="InterPro" id="IPR012910">
    <property type="entry name" value="Plug_dom"/>
</dbReference>
<dbReference type="GO" id="GO:0006826">
    <property type="term" value="P:iron ion transport"/>
    <property type="evidence" value="ECO:0007669"/>
    <property type="project" value="UniProtKB-KW"/>
</dbReference>
<feature type="domain" description="TonB-dependent receptor-like beta-barrel" evidence="13">
    <location>
        <begin position="438"/>
        <end position="859"/>
    </location>
</feature>
<keyword evidence="2 11" id="KW-0813">Transport</keyword>
<evidence type="ECO:0000256" key="11">
    <source>
        <dbReference type="PROSITE-ProRule" id="PRU01360"/>
    </source>
</evidence>
<feature type="domain" description="TonB-dependent receptor plug" evidence="14">
    <location>
        <begin position="131"/>
        <end position="252"/>
    </location>
</feature>
<evidence type="ECO:0000256" key="8">
    <source>
        <dbReference type="ARBA" id="ARBA00023077"/>
    </source>
</evidence>
<dbReference type="Pfam" id="PF07715">
    <property type="entry name" value="Plug"/>
    <property type="match status" value="1"/>
</dbReference>
<evidence type="ECO:0000256" key="2">
    <source>
        <dbReference type="ARBA" id="ARBA00022448"/>
    </source>
</evidence>
<dbReference type="InterPro" id="IPR037066">
    <property type="entry name" value="Plug_dom_sf"/>
</dbReference>
<keyword evidence="10 11" id="KW-0998">Cell outer membrane</keyword>
<dbReference type="Gene3D" id="2.40.170.20">
    <property type="entry name" value="TonB-dependent receptor, beta-barrel domain"/>
    <property type="match status" value="1"/>
</dbReference>
<keyword evidence="3 11" id="KW-1134">Transmembrane beta strand</keyword>
<protein>
    <submittedName>
        <fullName evidence="15">SusC/RagA family TonB-linked outer membrane protein</fullName>
    </submittedName>
</protein>
<organism evidence="15 16">
    <name type="scientific">Capnocytophaga canimorsus</name>
    <dbReference type="NCBI Taxonomy" id="28188"/>
    <lineage>
        <taxon>Bacteria</taxon>
        <taxon>Pseudomonadati</taxon>
        <taxon>Bacteroidota</taxon>
        <taxon>Flavobacteriia</taxon>
        <taxon>Flavobacteriales</taxon>
        <taxon>Flavobacteriaceae</taxon>
        <taxon>Capnocytophaga</taxon>
    </lineage>
</organism>
<keyword evidence="6" id="KW-0408">Iron</keyword>
<keyword evidence="5 11" id="KW-0812">Transmembrane</keyword>
<dbReference type="InterPro" id="IPR023997">
    <property type="entry name" value="TonB-dep_OMP_SusC/RagA_CS"/>
</dbReference>
<dbReference type="InterPro" id="IPR039426">
    <property type="entry name" value="TonB-dep_rcpt-like"/>
</dbReference>
<evidence type="ECO:0000256" key="9">
    <source>
        <dbReference type="ARBA" id="ARBA00023136"/>
    </source>
</evidence>
<evidence type="ECO:0000256" key="3">
    <source>
        <dbReference type="ARBA" id="ARBA00022452"/>
    </source>
</evidence>
<keyword evidence="9 11" id="KW-0472">Membrane</keyword>
<dbReference type="EMBL" id="CP022389">
    <property type="protein sequence ID" value="ATA94121.1"/>
    <property type="molecule type" value="Genomic_DNA"/>
</dbReference>
<keyword evidence="8 12" id="KW-0798">TonB box</keyword>
<dbReference type="NCBIfam" id="TIGR04057">
    <property type="entry name" value="SusC_RagA_signa"/>
    <property type="match status" value="1"/>
</dbReference>
<dbReference type="InterPro" id="IPR036942">
    <property type="entry name" value="Beta-barrel_TonB_sf"/>
</dbReference>
<evidence type="ECO:0000256" key="7">
    <source>
        <dbReference type="ARBA" id="ARBA00023065"/>
    </source>
</evidence>
<gene>
    <name evidence="15" type="ORF">CGC54_07145</name>
</gene>
<keyword evidence="7" id="KW-0406">Ion transport</keyword>
<evidence type="ECO:0000313" key="16">
    <source>
        <dbReference type="Proteomes" id="UP000243753"/>
    </source>
</evidence>
<dbReference type="PANTHER" id="PTHR32552:SF81">
    <property type="entry name" value="TONB-DEPENDENT OUTER MEMBRANE RECEPTOR"/>
    <property type="match status" value="1"/>
</dbReference>
<evidence type="ECO:0000259" key="14">
    <source>
        <dbReference type="Pfam" id="PF07715"/>
    </source>
</evidence>
<evidence type="ECO:0000256" key="10">
    <source>
        <dbReference type="ARBA" id="ARBA00023237"/>
    </source>
</evidence>
<evidence type="ECO:0000256" key="5">
    <source>
        <dbReference type="ARBA" id="ARBA00022692"/>
    </source>
</evidence>